<keyword evidence="10" id="KW-1185">Reference proteome</keyword>
<feature type="transmembrane region" description="Helical" evidence="7">
    <location>
        <begin position="308"/>
        <end position="331"/>
    </location>
</feature>
<evidence type="ECO:0000259" key="8">
    <source>
        <dbReference type="Pfam" id="PF01490"/>
    </source>
</evidence>
<dbReference type="EMBL" id="UXUI01008896">
    <property type="protein sequence ID" value="VDD92625.1"/>
    <property type="molecule type" value="Genomic_DNA"/>
</dbReference>
<feature type="transmembrane region" description="Helical" evidence="7">
    <location>
        <begin position="163"/>
        <end position="183"/>
    </location>
</feature>
<keyword evidence="4 7" id="KW-0472">Membrane</keyword>
<keyword evidence="3 7" id="KW-1133">Transmembrane helix</keyword>
<dbReference type="Pfam" id="PF01490">
    <property type="entry name" value="Aa_trans"/>
    <property type="match status" value="1"/>
</dbReference>
<evidence type="ECO:0000313" key="9">
    <source>
        <dbReference type="EMBL" id="VDD92625.1"/>
    </source>
</evidence>
<dbReference type="WBParaSite" id="EVEC_0000789201-mRNA-1">
    <property type="protein sequence ID" value="EVEC_0000789201-mRNA-1"/>
    <property type="gene ID" value="EVEC_0000789201"/>
</dbReference>
<organism evidence="11">
    <name type="scientific">Enterobius vermicularis</name>
    <name type="common">Human pinworm</name>
    <dbReference type="NCBI Taxonomy" id="51028"/>
    <lineage>
        <taxon>Eukaryota</taxon>
        <taxon>Metazoa</taxon>
        <taxon>Ecdysozoa</taxon>
        <taxon>Nematoda</taxon>
        <taxon>Chromadorea</taxon>
        <taxon>Rhabditida</taxon>
        <taxon>Spirurina</taxon>
        <taxon>Oxyuridomorpha</taxon>
        <taxon>Oxyuroidea</taxon>
        <taxon>Oxyuridae</taxon>
        <taxon>Enterobius</taxon>
    </lineage>
</organism>
<feature type="transmembrane region" description="Helical" evidence="7">
    <location>
        <begin position="204"/>
        <end position="228"/>
    </location>
</feature>
<comment type="subcellular location">
    <subcellularLocation>
        <location evidence="1">Membrane</location>
        <topology evidence="1">Multi-pass membrane protein</topology>
    </subcellularLocation>
</comment>
<evidence type="ECO:0000256" key="6">
    <source>
        <dbReference type="ARBA" id="ARBA00038166"/>
    </source>
</evidence>
<comment type="similarity">
    <text evidence="6">Belongs to the TMEM104 family.</text>
</comment>
<evidence type="ECO:0000313" key="11">
    <source>
        <dbReference type="WBParaSite" id="EVEC_0000789201-mRNA-1"/>
    </source>
</evidence>
<evidence type="ECO:0000313" key="10">
    <source>
        <dbReference type="Proteomes" id="UP000274131"/>
    </source>
</evidence>
<dbReference type="PANTHER" id="PTHR16189">
    <property type="entry name" value="TRANSMEMBRANE PROTEIN 104-RELATED"/>
    <property type="match status" value="1"/>
</dbReference>
<dbReference type="OrthoDB" id="294541at2759"/>
<keyword evidence="2 7" id="KW-0812">Transmembrane</keyword>
<feature type="domain" description="Amino acid transporter transmembrane" evidence="8">
    <location>
        <begin position="39"/>
        <end position="393"/>
    </location>
</feature>
<reference evidence="11" key="1">
    <citation type="submission" date="2017-02" db="UniProtKB">
        <authorList>
            <consortium name="WormBaseParasite"/>
        </authorList>
    </citation>
    <scope>IDENTIFICATION</scope>
</reference>
<feature type="transmembrane region" description="Helical" evidence="7">
    <location>
        <begin position="248"/>
        <end position="266"/>
    </location>
</feature>
<dbReference type="Proteomes" id="UP000274131">
    <property type="component" value="Unassembled WGS sequence"/>
</dbReference>
<evidence type="ECO:0000256" key="5">
    <source>
        <dbReference type="ARBA" id="ARBA00023180"/>
    </source>
</evidence>
<evidence type="ECO:0000256" key="4">
    <source>
        <dbReference type="ARBA" id="ARBA00023136"/>
    </source>
</evidence>
<sequence length="408" mass="46226">MGIANADEHRVMLRKEKNKTEVELKSAFEINKRIEVSGMAKLFLGKYGVMFLSFIMTIYLFGDLAIYSTTVPKSLMNVICDSSRSTVVKNTDPCYGSWPEWLTRIAVYRLSVAAFTLFVTPLVIIGVTRTKYMQIATSVCRWSAFIIMIVLACVRFGQHGALIPKAASIHGFGSLFGTTVYAFMCHHSLPSLVTPMKSKKKFSFWLMLVYGVIFGFYFFLSFTGTLAFKELFDVYPLNFLHDNEHKGVGFQIIFYFLALFPVFTLTSNYPIVANTLVNNFMVLLDIIYELQVPEDESPEKTLPHRERIRYMTIGIVIAIATTIALCTDNVLILATITGSYPGVGVQYIIPALLVVFGRRYTHQQLSTDVPSNVRSPFHQNIWAYMMFVWSGVTIIMTTLNLCKVFNKI</sequence>
<accession>A0A0N4VBI4</accession>
<gene>
    <name evidence="9" type="ORF">EVEC_LOCUS7376</name>
</gene>
<evidence type="ECO:0000256" key="2">
    <source>
        <dbReference type="ARBA" id="ARBA00022692"/>
    </source>
</evidence>
<feature type="transmembrane region" description="Helical" evidence="7">
    <location>
        <begin position="106"/>
        <end position="127"/>
    </location>
</feature>
<dbReference type="GO" id="GO:0016020">
    <property type="term" value="C:membrane"/>
    <property type="evidence" value="ECO:0007669"/>
    <property type="project" value="UniProtKB-SubCell"/>
</dbReference>
<feature type="transmembrane region" description="Helical" evidence="7">
    <location>
        <begin position="139"/>
        <end position="157"/>
    </location>
</feature>
<feature type="transmembrane region" description="Helical" evidence="7">
    <location>
        <begin position="47"/>
        <end position="67"/>
    </location>
</feature>
<name>A0A0N4VBI4_ENTVE</name>
<evidence type="ECO:0000256" key="1">
    <source>
        <dbReference type="ARBA" id="ARBA00004141"/>
    </source>
</evidence>
<dbReference type="InterPro" id="IPR013057">
    <property type="entry name" value="AA_transpt_TM"/>
</dbReference>
<dbReference type="PANTHER" id="PTHR16189:SF0">
    <property type="entry name" value="TRANSMEMBRANE PROTEIN 104"/>
    <property type="match status" value="1"/>
</dbReference>
<feature type="transmembrane region" description="Helical" evidence="7">
    <location>
        <begin position="381"/>
        <end position="402"/>
    </location>
</feature>
<proteinExistence type="inferred from homology"/>
<keyword evidence="5" id="KW-0325">Glycoprotein</keyword>
<protein>
    <submittedName>
        <fullName evidence="11">Aa_trans domain-containing protein</fullName>
    </submittedName>
</protein>
<evidence type="ECO:0000256" key="7">
    <source>
        <dbReference type="SAM" id="Phobius"/>
    </source>
</evidence>
<evidence type="ECO:0000256" key="3">
    <source>
        <dbReference type="ARBA" id="ARBA00022989"/>
    </source>
</evidence>
<dbReference type="AlphaFoldDB" id="A0A0N4VBI4"/>
<reference evidence="9 10" key="2">
    <citation type="submission" date="2018-10" db="EMBL/GenBank/DDBJ databases">
        <authorList>
            <consortium name="Pathogen Informatics"/>
        </authorList>
    </citation>
    <scope>NUCLEOTIDE SEQUENCE [LARGE SCALE GENOMIC DNA]</scope>
</reference>